<dbReference type="Pfam" id="PF00589">
    <property type="entry name" value="Phage_integrase"/>
    <property type="match status" value="1"/>
</dbReference>
<dbReference type="PROSITE" id="PS51898">
    <property type="entry name" value="TYR_RECOMBINASE"/>
    <property type="match status" value="1"/>
</dbReference>
<feature type="compositionally biased region" description="Polar residues" evidence="2">
    <location>
        <begin position="86"/>
        <end position="104"/>
    </location>
</feature>
<dbReference type="GO" id="GO:0006310">
    <property type="term" value="P:DNA recombination"/>
    <property type="evidence" value="ECO:0007669"/>
    <property type="project" value="UniProtKB-KW"/>
</dbReference>
<feature type="region of interest" description="Disordered" evidence="2">
    <location>
        <begin position="78"/>
        <end position="109"/>
    </location>
</feature>
<feature type="domain" description="Tyr recombinase" evidence="3">
    <location>
        <begin position="241"/>
        <end position="446"/>
    </location>
</feature>
<feature type="non-terminal residue" evidence="4">
    <location>
        <position position="1"/>
    </location>
</feature>
<evidence type="ECO:0000256" key="1">
    <source>
        <dbReference type="ARBA" id="ARBA00023172"/>
    </source>
</evidence>
<dbReference type="Proteomes" id="UP000324800">
    <property type="component" value="Unassembled WGS sequence"/>
</dbReference>
<evidence type="ECO:0000313" key="4">
    <source>
        <dbReference type="EMBL" id="KAA6396656.1"/>
    </source>
</evidence>
<keyword evidence="1" id="KW-0233">DNA recombination</keyword>
<dbReference type="SUPFAM" id="SSF56349">
    <property type="entry name" value="DNA breaking-rejoining enzymes"/>
    <property type="match status" value="1"/>
</dbReference>
<accession>A0A5J4WPV8</accession>
<dbReference type="GO" id="GO:0015074">
    <property type="term" value="P:DNA integration"/>
    <property type="evidence" value="ECO:0007669"/>
    <property type="project" value="InterPro"/>
</dbReference>
<evidence type="ECO:0000313" key="5">
    <source>
        <dbReference type="Proteomes" id="UP000324800"/>
    </source>
</evidence>
<protein>
    <recommendedName>
        <fullName evidence="3">Tyr recombinase domain-containing protein</fullName>
    </recommendedName>
</protein>
<feature type="region of interest" description="Disordered" evidence="2">
    <location>
        <begin position="37"/>
        <end position="60"/>
    </location>
</feature>
<dbReference type="Gene3D" id="1.10.443.10">
    <property type="entry name" value="Intergrase catalytic core"/>
    <property type="match status" value="1"/>
</dbReference>
<proteinExistence type="predicted"/>
<dbReference type="AlphaFoldDB" id="A0A5J4WPV8"/>
<dbReference type="EMBL" id="SNRW01001374">
    <property type="protein sequence ID" value="KAA6396656.1"/>
    <property type="molecule type" value="Genomic_DNA"/>
</dbReference>
<dbReference type="InterPro" id="IPR011010">
    <property type="entry name" value="DNA_brk_join_enz"/>
</dbReference>
<name>A0A5J4WPV8_9EUKA</name>
<dbReference type="GO" id="GO:0003677">
    <property type="term" value="F:DNA binding"/>
    <property type="evidence" value="ECO:0007669"/>
    <property type="project" value="InterPro"/>
</dbReference>
<organism evidence="4 5">
    <name type="scientific">Streblomastix strix</name>
    <dbReference type="NCBI Taxonomy" id="222440"/>
    <lineage>
        <taxon>Eukaryota</taxon>
        <taxon>Metamonada</taxon>
        <taxon>Preaxostyla</taxon>
        <taxon>Oxymonadida</taxon>
        <taxon>Streblomastigidae</taxon>
        <taxon>Streblomastix</taxon>
    </lineage>
</organism>
<feature type="compositionally biased region" description="Polar residues" evidence="2">
    <location>
        <begin position="50"/>
        <end position="60"/>
    </location>
</feature>
<dbReference type="InterPro" id="IPR013762">
    <property type="entry name" value="Integrase-like_cat_sf"/>
</dbReference>
<evidence type="ECO:0000256" key="2">
    <source>
        <dbReference type="SAM" id="MobiDB-lite"/>
    </source>
</evidence>
<evidence type="ECO:0000259" key="3">
    <source>
        <dbReference type="PROSITE" id="PS51898"/>
    </source>
</evidence>
<dbReference type="InterPro" id="IPR002104">
    <property type="entry name" value="Integrase_catalytic"/>
</dbReference>
<gene>
    <name evidence="4" type="ORF">EZS28_007820</name>
</gene>
<comment type="caution">
    <text evidence="4">The sequence shown here is derived from an EMBL/GenBank/DDBJ whole genome shotgun (WGS) entry which is preliminary data.</text>
</comment>
<sequence length="455" mass="50732">GLEGGSETGGSPKICQTHPFFPLRFGPATASSIFCTTSSPPSNPKDPIGTEQTTKGTFNSPVHTTGLVHGQVQPIVSQDPLPIESGSMSNGTRNGKTYESTTPKASARKPFSSIDDKYADGELLYRKLAELSGLNEVTIGQLISESNWKTWRKRRAGLSLMHQYMKLNNISPETILNDRPDVHVVNALAWINDKGGKSRKSNLVSLKTHTSAVLAQFSSMPRISDSPLIKNFSRCLNLNIESKARYAVIWEIKILLNHIQTTTFTTPEEIQSKAMTLLVCFSAARMTELSRIQLNDLTFSSTLNQNKKQNLLTITTQIKKGNTIRNEKIILKQTSNSLCPIKAINEWILVRNALKLKPSSFFWNFQKQTQPTSFYCSKTLTSVIRNAGILPPYNGPSIRHAVMTKLRQKGASIYEVNAFSRHVLTSTVVDAFYNRPIQRDLGNLLIDQDRVNYTR</sequence>
<reference evidence="4 5" key="1">
    <citation type="submission" date="2019-03" db="EMBL/GenBank/DDBJ databases">
        <title>Single cell metagenomics reveals metabolic interactions within the superorganism composed of flagellate Streblomastix strix and complex community of Bacteroidetes bacteria on its surface.</title>
        <authorList>
            <person name="Treitli S.C."/>
            <person name="Kolisko M."/>
            <person name="Husnik F."/>
            <person name="Keeling P."/>
            <person name="Hampl V."/>
        </authorList>
    </citation>
    <scope>NUCLEOTIDE SEQUENCE [LARGE SCALE GENOMIC DNA]</scope>
    <source>
        <strain evidence="4">ST1C</strain>
    </source>
</reference>